<name>A0A4S8LCY4_DENBC</name>
<proteinExistence type="predicted"/>
<accession>A0A4S8LCY4</accession>
<dbReference type="AlphaFoldDB" id="A0A4S8LCY4"/>
<protein>
    <submittedName>
        <fullName evidence="1">Uncharacterized protein</fullName>
    </submittedName>
</protein>
<organism evidence="1 2">
    <name type="scientific">Dendrothele bispora (strain CBS 962.96)</name>
    <dbReference type="NCBI Taxonomy" id="1314807"/>
    <lineage>
        <taxon>Eukaryota</taxon>
        <taxon>Fungi</taxon>
        <taxon>Dikarya</taxon>
        <taxon>Basidiomycota</taxon>
        <taxon>Agaricomycotina</taxon>
        <taxon>Agaricomycetes</taxon>
        <taxon>Agaricomycetidae</taxon>
        <taxon>Agaricales</taxon>
        <taxon>Agaricales incertae sedis</taxon>
        <taxon>Dendrothele</taxon>
    </lineage>
</organism>
<evidence type="ECO:0000313" key="1">
    <source>
        <dbReference type="EMBL" id="THU86483.1"/>
    </source>
</evidence>
<dbReference type="Proteomes" id="UP000297245">
    <property type="component" value="Unassembled WGS sequence"/>
</dbReference>
<gene>
    <name evidence="1" type="ORF">K435DRAFT_868240</name>
</gene>
<reference evidence="1 2" key="1">
    <citation type="journal article" date="2019" name="Nat. Ecol. Evol.">
        <title>Megaphylogeny resolves global patterns of mushroom evolution.</title>
        <authorList>
            <person name="Varga T."/>
            <person name="Krizsan K."/>
            <person name="Foldi C."/>
            <person name="Dima B."/>
            <person name="Sanchez-Garcia M."/>
            <person name="Sanchez-Ramirez S."/>
            <person name="Szollosi G.J."/>
            <person name="Szarkandi J.G."/>
            <person name="Papp V."/>
            <person name="Albert L."/>
            <person name="Andreopoulos W."/>
            <person name="Angelini C."/>
            <person name="Antonin V."/>
            <person name="Barry K.W."/>
            <person name="Bougher N.L."/>
            <person name="Buchanan P."/>
            <person name="Buyck B."/>
            <person name="Bense V."/>
            <person name="Catcheside P."/>
            <person name="Chovatia M."/>
            <person name="Cooper J."/>
            <person name="Damon W."/>
            <person name="Desjardin D."/>
            <person name="Finy P."/>
            <person name="Geml J."/>
            <person name="Haridas S."/>
            <person name="Hughes K."/>
            <person name="Justo A."/>
            <person name="Karasinski D."/>
            <person name="Kautmanova I."/>
            <person name="Kiss B."/>
            <person name="Kocsube S."/>
            <person name="Kotiranta H."/>
            <person name="LaButti K.M."/>
            <person name="Lechner B.E."/>
            <person name="Liimatainen K."/>
            <person name="Lipzen A."/>
            <person name="Lukacs Z."/>
            <person name="Mihaltcheva S."/>
            <person name="Morgado L.N."/>
            <person name="Niskanen T."/>
            <person name="Noordeloos M.E."/>
            <person name="Ohm R.A."/>
            <person name="Ortiz-Santana B."/>
            <person name="Ovrebo C."/>
            <person name="Racz N."/>
            <person name="Riley R."/>
            <person name="Savchenko A."/>
            <person name="Shiryaev A."/>
            <person name="Soop K."/>
            <person name="Spirin V."/>
            <person name="Szebenyi C."/>
            <person name="Tomsovsky M."/>
            <person name="Tulloss R.E."/>
            <person name="Uehling J."/>
            <person name="Grigoriev I.V."/>
            <person name="Vagvolgyi C."/>
            <person name="Papp T."/>
            <person name="Martin F.M."/>
            <person name="Miettinen O."/>
            <person name="Hibbett D.S."/>
            <person name="Nagy L.G."/>
        </authorList>
    </citation>
    <scope>NUCLEOTIDE SEQUENCE [LARGE SCALE GENOMIC DNA]</scope>
    <source>
        <strain evidence="1 2">CBS 962.96</strain>
    </source>
</reference>
<dbReference type="EMBL" id="ML179495">
    <property type="protein sequence ID" value="THU86483.1"/>
    <property type="molecule type" value="Genomic_DNA"/>
</dbReference>
<dbReference type="OrthoDB" id="10262413at2759"/>
<sequence length="252" mass="28074">MAIIFILVNEKYDTIEEISEVILLDMLLLVCAEIMTAFMDHSIQVPPLEESETQVSHHNVGYKKKSKVATKIWSSETISGLISSYHPPYGIASGPLFDAEISNRHSIQVPALIKAAFARTPPQGGTILGEGKNVWPNVEIHKLADLYNVFLDSVLTSQNPQFPGHGREGIYNAVNGEHNFQQLAEAISQALVPLGLGEDSSSLTFSTEEEQKFFEVRAFRPILWDKLTLSGYESQVTWMETGEDYKRVACKC</sequence>
<keyword evidence="2" id="KW-1185">Reference proteome</keyword>
<evidence type="ECO:0000313" key="2">
    <source>
        <dbReference type="Proteomes" id="UP000297245"/>
    </source>
</evidence>